<feature type="domain" description="MalQ N-terminal beta-sandwich" evidence="11">
    <location>
        <begin position="65"/>
        <end position="161"/>
    </location>
</feature>
<dbReference type="AlphaFoldDB" id="H3ZDZ8"/>
<evidence type="ECO:0000313" key="13">
    <source>
        <dbReference type="Proteomes" id="UP000012046"/>
    </source>
</evidence>
<dbReference type="GO" id="GO:0005975">
    <property type="term" value="P:carbohydrate metabolic process"/>
    <property type="evidence" value="ECO:0007669"/>
    <property type="project" value="InterPro"/>
</dbReference>
<dbReference type="STRING" id="1129374.AJE_07900"/>
<evidence type="ECO:0000256" key="5">
    <source>
        <dbReference type="ARBA" id="ARBA00022676"/>
    </source>
</evidence>
<dbReference type="PANTHER" id="PTHR32438:SF5">
    <property type="entry name" value="4-ALPHA-GLUCANOTRANSFERASE DPE1, CHLOROPLASTIC_AMYLOPLASTIC"/>
    <property type="match status" value="1"/>
</dbReference>
<dbReference type="Pfam" id="PF21226">
    <property type="entry name" value="MalQ_N"/>
    <property type="match status" value="1"/>
</dbReference>
<dbReference type="InterPro" id="IPR048458">
    <property type="entry name" value="MalQ_N"/>
</dbReference>
<comment type="catalytic activity">
    <reaction evidence="1 10">
        <text>Transfers a segment of a (1-&gt;4)-alpha-D-glucan to a new position in an acceptor, which may be glucose or a (1-&gt;4)-alpha-D-glucan.</text>
        <dbReference type="EC" id="2.4.1.25"/>
    </reaction>
</comment>
<evidence type="ECO:0000256" key="9">
    <source>
        <dbReference type="ARBA" id="ARBA00031501"/>
    </source>
</evidence>
<dbReference type="RefSeq" id="WP_008950417.1">
    <property type="nucleotide sequence ID" value="NZ_AHTH01000020.1"/>
</dbReference>
<keyword evidence="13" id="KW-1185">Reference proteome</keyword>
<protein>
    <recommendedName>
        <fullName evidence="4 10">4-alpha-glucanotransferase</fullName>
        <ecNumber evidence="3 10">2.4.1.25</ecNumber>
    </recommendedName>
    <alternativeName>
        <fullName evidence="8 10">Amylomaltase</fullName>
    </alternativeName>
    <alternativeName>
        <fullName evidence="9 10">Disproportionating enzyme</fullName>
    </alternativeName>
</protein>
<evidence type="ECO:0000259" key="11">
    <source>
        <dbReference type="Pfam" id="PF21226"/>
    </source>
</evidence>
<reference evidence="12 13" key="1">
    <citation type="journal article" date="2012" name="J. Bacteriol.">
        <title>Genome Sequence of Extracellular-Protease-Producing Alishewanella jeotgali Isolated from Traditional Korean Fermented Seafood.</title>
        <authorList>
            <person name="Jung J."/>
            <person name="Chun J."/>
            <person name="Park W."/>
        </authorList>
    </citation>
    <scope>NUCLEOTIDE SEQUENCE [LARGE SCALE GENOMIC DNA]</scope>
    <source>
        <strain evidence="12 13">KCTC 22429</strain>
    </source>
</reference>
<dbReference type="Proteomes" id="UP000012046">
    <property type="component" value="Unassembled WGS sequence"/>
</dbReference>
<name>H3ZDZ8_9ALTE</name>
<dbReference type="NCBIfam" id="TIGR00217">
    <property type="entry name" value="malQ"/>
    <property type="match status" value="1"/>
</dbReference>
<evidence type="ECO:0000256" key="4">
    <source>
        <dbReference type="ARBA" id="ARBA00020295"/>
    </source>
</evidence>
<dbReference type="Gene3D" id="3.20.20.80">
    <property type="entry name" value="Glycosidases"/>
    <property type="match status" value="1"/>
</dbReference>
<comment type="caution">
    <text evidence="12">The sequence shown here is derived from an EMBL/GenBank/DDBJ whole genome shotgun (WGS) entry which is preliminary data.</text>
</comment>
<evidence type="ECO:0000256" key="7">
    <source>
        <dbReference type="ARBA" id="ARBA00023277"/>
    </source>
</evidence>
<dbReference type="InterPro" id="IPR017853">
    <property type="entry name" value="GH"/>
</dbReference>
<dbReference type="Pfam" id="PF02446">
    <property type="entry name" value="Glyco_hydro_77"/>
    <property type="match status" value="1"/>
</dbReference>
<evidence type="ECO:0000256" key="2">
    <source>
        <dbReference type="ARBA" id="ARBA00005684"/>
    </source>
</evidence>
<keyword evidence="7 10" id="KW-0119">Carbohydrate metabolism</keyword>
<comment type="similarity">
    <text evidence="2 10">Belongs to the disproportionating enzyme family.</text>
</comment>
<dbReference type="PATRIC" id="fig|1129374.4.peg.1577"/>
<gene>
    <name evidence="12" type="primary">malQ</name>
    <name evidence="12" type="ORF">AJE_07900</name>
</gene>
<evidence type="ECO:0000256" key="6">
    <source>
        <dbReference type="ARBA" id="ARBA00022679"/>
    </source>
</evidence>
<evidence type="ECO:0000256" key="8">
    <source>
        <dbReference type="ARBA" id="ARBA00031423"/>
    </source>
</evidence>
<evidence type="ECO:0000256" key="10">
    <source>
        <dbReference type="RuleBase" id="RU361207"/>
    </source>
</evidence>
<dbReference type="SUPFAM" id="SSF51445">
    <property type="entry name" value="(Trans)glycosidases"/>
    <property type="match status" value="1"/>
</dbReference>
<evidence type="ECO:0000256" key="3">
    <source>
        <dbReference type="ARBA" id="ARBA00012560"/>
    </source>
</evidence>
<evidence type="ECO:0000313" key="12">
    <source>
        <dbReference type="EMBL" id="EHR41175.1"/>
    </source>
</evidence>
<keyword evidence="6 10" id="KW-0808">Transferase</keyword>
<proteinExistence type="inferred from homology"/>
<organism evidence="12 13">
    <name type="scientific">Alishewanella jeotgali KCTC 22429</name>
    <dbReference type="NCBI Taxonomy" id="1129374"/>
    <lineage>
        <taxon>Bacteria</taxon>
        <taxon>Pseudomonadati</taxon>
        <taxon>Pseudomonadota</taxon>
        <taxon>Gammaproteobacteria</taxon>
        <taxon>Alteromonadales</taxon>
        <taxon>Alteromonadaceae</taxon>
        <taxon>Alishewanella</taxon>
    </lineage>
</organism>
<dbReference type="GO" id="GO:0004134">
    <property type="term" value="F:4-alpha-glucanotransferase activity"/>
    <property type="evidence" value="ECO:0007669"/>
    <property type="project" value="UniProtKB-EC"/>
</dbReference>
<dbReference type="eggNOG" id="COG1640">
    <property type="taxonomic scope" value="Bacteria"/>
</dbReference>
<keyword evidence="5 10" id="KW-0328">Glycosyltransferase</keyword>
<dbReference type="EC" id="2.4.1.25" evidence="3 10"/>
<dbReference type="PANTHER" id="PTHR32438">
    <property type="entry name" value="4-ALPHA-GLUCANOTRANSFERASE DPE1, CHLOROPLASTIC/AMYLOPLASTIC"/>
    <property type="match status" value="1"/>
</dbReference>
<dbReference type="InterPro" id="IPR003385">
    <property type="entry name" value="Glyco_hydro_77"/>
</dbReference>
<accession>H3ZDZ8</accession>
<dbReference type="EMBL" id="AHTH01000020">
    <property type="protein sequence ID" value="EHR41175.1"/>
    <property type="molecule type" value="Genomic_DNA"/>
</dbReference>
<sequence length="712" mass="79036">MEQLKQLASLAGLQDSYIHANGHQEHIAPETQEAILQAMGFDLSDPQLITAQIHKLQHSAWQQAIPPVTVAEQQQAFTVRLQLAASAANSHWQWQITLEDGEVLSGELLLQAKDIAERAEINDVAMLAFNLPFQLDLPLGYHQLTLKDGKQTLSQQLIVTPARCFQLHDSAILHKTMGPAVQLYAVRSARNWGMGDFADLKAMVAPLAAAGNDFIGLNPLHALYPMLPQDCSPYSPSSRLWLNTLYVALDETSDYHACTAAQQLVASADFQQQLAACRATANVDYPAVAALKQQVATLLFQHFQQHELAQQSERAKAFQVFVAEAGVSLYQWAVFSVLQGQLFWQDLQTAAWQQFPPELQNPHSPAVAAIAKQHASAIEQQLYLQWLAQLQLAEVKAECRKQGMAIGLYCDVAVGTSRSSAESWGAPDDFLLDLSVGAPPDIMAPKGQNWGLLAYNPVTLQQKAFQPFIELIRANMRYAGALRLDHVMALLRLWCCPLGADATAGCYLRMPAQELFAILALESQRNHCVVIGEDLGTVPAEISELMQHYQVLSYRVFMLEQKAGSYQHRDLTYPPQALATVTTHDMPTLVGFWQELDLALRHQLDLFPSPAVADSLHQLRESEKQILQQQLGIAQPDAATLVRACHLYTAATPARLFAYQLEDLVLLETPVNIPGTSTEYANWQRKLPQNIETILSDNKVLQLMQEIKQARS</sequence>
<evidence type="ECO:0000256" key="1">
    <source>
        <dbReference type="ARBA" id="ARBA00000439"/>
    </source>
</evidence>